<dbReference type="PANTHER" id="PTHR11963">
    <property type="entry name" value="LEUCINE AMINOPEPTIDASE-RELATED"/>
    <property type="match status" value="1"/>
</dbReference>
<dbReference type="Gene3D" id="3.40.630.10">
    <property type="entry name" value="Zn peptidases"/>
    <property type="match status" value="1"/>
</dbReference>
<gene>
    <name evidence="7" type="ORF">ACFQ1T_13415</name>
</gene>
<evidence type="ECO:0000313" key="7">
    <source>
        <dbReference type="EMBL" id="MFD0930781.1"/>
    </source>
</evidence>
<dbReference type="Pfam" id="PF00883">
    <property type="entry name" value="Peptidase_M17"/>
    <property type="match status" value="1"/>
</dbReference>
<reference evidence="8" key="1">
    <citation type="journal article" date="2019" name="Int. J. Syst. Evol. Microbiol.">
        <title>The Global Catalogue of Microorganisms (GCM) 10K type strain sequencing project: providing services to taxonomists for standard genome sequencing and annotation.</title>
        <authorList>
            <consortium name="The Broad Institute Genomics Platform"/>
            <consortium name="The Broad Institute Genome Sequencing Center for Infectious Disease"/>
            <person name="Wu L."/>
            <person name="Ma J."/>
        </authorList>
    </citation>
    <scope>NUCLEOTIDE SEQUENCE [LARGE SCALE GENOMIC DNA]</scope>
    <source>
        <strain evidence="8">CCUG 59685</strain>
    </source>
</reference>
<keyword evidence="5" id="KW-0464">Manganese</keyword>
<dbReference type="PANTHER" id="PTHR11963:SF48">
    <property type="entry name" value="DIPEPTIDASE B, ISOFORM A"/>
    <property type="match status" value="1"/>
</dbReference>
<evidence type="ECO:0000259" key="6">
    <source>
        <dbReference type="Pfam" id="PF00883"/>
    </source>
</evidence>
<dbReference type="PRINTS" id="PR00481">
    <property type="entry name" value="LAMNOPPTDASE"/>
</dbReference>
<evidence type="ECO:0000256" key="5">
    <source>
        <dbReference type="ARBA" id="ARBA00023211"/>
    </source>
</evidence>
<dbReference type="RefSeq" id="WP_379077703.1">
    <property type="nucleotide sequence ID" value="NZ_JBHTJW010000003.1"/>
</dbReference>
<comment type="similarity">
    <text evidence="1">Belongs to the peptidase M17 family.</text>
</comment>
<keyword evidence="3" id="KW-0645">Protease</keyword>
<dbReference type="InterPro" id="IPR000819">
    <property type="entry name" value="Peptidase_M17_C"/>
</dbReference>
<dbReference type="Proteomes" id="UP001597106">
    <property type="component" value="Unassembled WGS sequence"/>
</dbReference>
<keyword evidence="2" id="KW-0031">Aminopeptidase</keyword>
<name>A0ABW3GJL2_9PROT</name>
<accession>A0ABW3GJL2</accession>
<evidence type="ECO:0000256" key="4">
    <source>
        <dbReference type="ARBA" id="ARBA00022801"/>
    </source>
</evidence>
<comment type="caution">
    <text evidence="7">The sequence shown here is derived from an EMBL/GenBank/DDBJ whole genome shotgun (WGS) entry which is preliminary data.</text>
</comment>
<evidence type="ECO:0000256" key="2">
    <source>
        <dbReference type="ARBA" id="ARBA00022438"/>
    </source>
</evidence>
<dbReference type="CDD" id="cd00433">
    <property type="entry name" value="Peptidase_M17"/>
    <property type="match status" value="1"/>
</dbReference>
<evidence type="ECO:0000256" key="3">
    <source>
        <dbReference type="ARBA" id="ARBA00022670"/>
    </source>
</evidence>
<proteinExistence type="inferred from homology"/>
<evidence type="ECO:0000313" key="8">
    <source>
        <dbReference type="Proteomes" id="UP001597106"/>
    </source>
</evidence>
<dbReference type="InterPro" id="IPR011356">
    <property type="entry name" value="Leucine_aapep/pepB"/>
</dbReference>
<evidence type="ECO:0000256" key="1">
    <source>
        <dbReference type="ARBA" id="ARBA00009528"/>
    </source>
</evidence>
<sequence>MRIEWSQNSEVNSTVLSAFAQHILLVFEEKYFSTLPFGEALAAKLARAGLTAADLAQKPVTLEWPDGRLVSLVQVEASSPRFALNSLLRSAVKPLLEEHPARIAIGVYAKKQASAFARQAAYVTLVNAQALPVLKKKHKGQSLREIGLFGVDALDWTEEVIALVAGNTVCRALTMTPPNMLTPSLYQQCLQTMASEKGWQYEAFDIDRLRALGAGAFVAVAQGSEPQDAAIVKLSYRHPQAKKTLALVGKGICFDTGGHNLKSAKYMQGMHQDMNGSAVAVGVLQAISAQQLDVNVDCWLALAQNHIGPNAYKQNDVVTALNGMTIEIVHTDAEGRMVLADTLTLASRSKPDVILDYATLTGSMQTALGSRMSGIIANQPSLAQQMVEAGTESGERVVAFPYAEDYDSELDSDIADIKQCTMDSDADHMLAARFLGKFIEHEVDWCHIDLSSYTHKDGLGAVASEVNGFGVALTLQWLKQFLASKAKR</sequence>
<keyword evidence="8" id="KW-1185">Reference proteome</keyword>
<protein>
    <submittedName>
        <fullName evidence="7">M17 family metallopeptidase</fullName>
    </submittedName>
</protein>
<dbReference type="EMBL" id="JBHTJW010000003">
    <property type="protein sequence ID" value="MFD0930781.1"/>
    <property type="molecule type" value="Genomic_DNA"/>
</dbReference>
<dbReference type="SUPFAM" id="SSF53187">
    <property type="entry name" value="Zn-dependent exopeptidases"/>
    <property type="match status" value="1"/>
</dbReference>
<feature type="domain" description="Cytosol aminopeptidase" evidence="6">
    <location>
        <begin position="169"/>
        <end position="473"/>
    </location>
</feature>
<keyword evidence="4" id="KW-0378">Hydrolase</keyword>
<organism evidence="7 8">
    <name type="scientific">Methylophilus glucosoxydans</name>
    <dbReference type="NCBI Taxonomy" id="752553"/>
    <lineage>
        <taxon>Bacteria</taxon>
        <taxon>Pseudomonadati</taxon>
        <taxon>Pseudomonadota</taxon>
        <taxon>Betaproteobacteria</taxon>
        <taxon>Nitrosomonadales</taxon>
        <taxon>Methylophilaceae</taxon>
        <taxon>Methylophilus</taxon>
    </lineage>
</organism>